<gene>
    <name evidence="6" type="ORF">COY87_04365</name>
</gene>
<comment type="caution">
    <text evidence="6">The sequence shown here is derived from an EMBL/GenBank/DDBJ whole genome shotgun (WGS) entry which is preliminary data.</text>
</comment>
<feature type="active site" description="Proton acceptor" evidence="1">
    <location>
        <position position="63"/>
    </location>
</feature>
<feature type="transmembrane region" description="Helical" evidence="5">
    <location>
        <begin position="25"/>
        <end position="42"/>
    </location>
</feature>
<evidence type="ECO:0000313" key="7">
    <source>
        <dbReference type="Proteomes" id="UP000229401"/>
    </source>
</evidence>
<feature type="binding site" evidence="4">
    <location>
        <position position="70"/>
    </location>
    <ligand>
        <name>a divalent metal cation</name>
        <dbReference type="ChEBI" id="CHEBI:60240"/>
    </ligand>
</feature>
<evidence type="ECO:0000313" key="6">
    <source>
        <dbReference type="EMBL" id="PIY71789.1"/>
    </source>
</evidence>
<dbReference type="EMBL" id="PFLI01000146">
    <property type="protein sequence ID" value="PIY71789.1"/>
    <property type="molecule type" value="Genomic_DNA"/>
</dbReference>
<keyword evidence="3" id="KW-0547">Nucleotide-binding</keyword>
<dbReference type="InterPro" id="IPR033717">
    <property type="entry name" value="UDPK"/>
</dbReference>
<dbReference type="CDD" id="cd14265">
    <property type="entry name" value="UDPK_IM_like"/>
    <property type="match status" value="1"/>
</dbReference>
<feature type="transmembrane region" description="Helical" evidence="5">
    <location>
        <begin position="49"/>
        <end position="69"/>
    </location>
</feature>
<organism evidence="6 7">
    <name type="scientific">Candidatus Roizmanbacteria bacterium CG_4_10_14_0_8_um_filter_33_9</name>
    <dbReference type="NCBI Taxonomy" id="1974826"/>
    <lineage>
        <taxon>Bacteria</taxon>
        <taxon>Candidatus Roizmaniibacteriota</taxon>
    </lineage>
</organism>
<feature type="binding site" evidence="2">
    <location>
        <position position="63"/>
    </location>
    <ligand>
        <name>substrate</name>
    </ligand>
</feature>
<feature type="binding site" evidence="3">
    <location>
        <begin position="88"/>
        <end position="89"/>
    </location>
    <ligand>
        <name>ATP</name>
        <dbReference type="ChEBI" id="CHEBI:30616"/>
    </ligand>
</feature>
<feature type="binding site" evidence="3">
    <location>
        <position position="70"/>
    </location>
    <ligand>
        <name>ATP</name>
        <dbReference type="ChEBI" id="CHEBI:30616"/>
    </ligand>
</feature>
<feature type="transmembrane region" description="Helical" evidence="5">
    <location>
        <begin position="89"/>
        <end position="111"/>
    </location>
</feature>
<dbReference type="PANTHER" id="PTHR34299">
    <property type="entry name" value="DIACYLGLYCEROL KINASE"/>
    <property type="match status" value="1"/>
</dbReference>
<dbReference type="GO" id="GO:0016301">
    <property type="term" value="F:kinase activity"/>
    <property type="evidence" value="ECO:0007669"/>
    <property type="project" value="UniProtKB-KW"/>
</dbReference>
<dbReference type="GO" id="GO:0016020">
    <property type="term" value="C:membrane"/>
    <property type="evidence" value="ECO:0007669"/>
    <property type="project" value="InterPro"/>
</dbReference>
<keyword evidence="4" id="KW-0460">Magnesium</keyword>
<keyword evidence="3" id="KW-0067">ATP-binding</keyword>
<dbReference type="Proteomes" id="UP000229401">
    <property type="component" value="Unassembled WGS sequence"/>
</dbReference>
<accession>A0A2M7QHJ6</accession>
<evidence type="ECO:0000256" key="3">
    <source>
        <dbReference type="PIRSR" id="PIRSR600829-3"/>
    </source>
</evidence>
<dbReference type="Pfam" id="PF01219">
    <property type="entry name" value="DAGK_prokar"/>
    <property type="match status" value="1"/>
</dbReference>
<dbReference type="GO" id="GO:0008654">
    <property type="term" value="P:phospholipid biosynthetic process"/>
    <property type="evidence" value="ECO:0007669"/>
    <property type="project" value="InterPro"/>
</dbReference>
<dbReference type="AlphaFoldDB" id="A0A2M7QHJ6"/>
<sequence length="119" mass="13565">MKKHTISFIHAFDGLVWAFKTQPNYRIHFFLSFLSMIAGFILKIEHYEFLIILILITVGIAIETINTSIEQTADAIDTKWRNDLKNVKDIAAGAMLFFAIGAFIIAGIIFIPKIFILLF</sequence>
<keyword evidence="6" id="KW-0418">Kinase</keyword>
<keyword evidence="4" id="KW-0479">Metal-binding</keyword>
<dbReference type="InterPro" id="IPR000829">
    <property type="entry name" value="DAGK"/>
</dbReference>
<comment type="cofactor">
    <cofactor evidence="4">
        <name>Mg(2+)</name>
        <dbReference type="ChEBI" id="CHEBI:18420"/>
    </cofactor>
    <text evidence="4">Mn(2+), Zn(2+), Cd(2+) and Co(2+) support activity to lesser extents.</text>
</comment>
<name>A0A2M7QHJ6_9BACT</name>
<evidence type="ECO:0000256" key="4">
    <source>
        <dbReference type="PIRSR" id="PIRSR600829-4"/>
    </source>
</evidence>
<evidence type="ECO:0000256" key="1">
    <source>
        <dbReference type="PIRSR" id="PIRSR600829-1"/>
    </source>
</evidence>
<keyword evidence="6" id="KW-0808">Transferase</keyword>
<evidence type="ECO:0000256" key="2">
    <source>
        <dbReference type="PIRSR" id="PIRSR600829-2"/>
    </source>
</evidence>
<protein>
    <submittedName>
        <fullName evidence="6">Diacylglycerol kinase</fullName>
    </submittedName>
</protein>
<proteinExistence type="predicted"/>
<dbReference type="GO" id="GO:0046872">
    <property type="term" value="F:metal ion binding"/>
    <property type="evidence" value="ECO:0007669"/>
    <property type="project" value="UniProtKB-KW"/>
</dbReference>
<keyword evidence="5" id="KW-0472">Membrane</keyword>
<dbReference type="PANTHER" id="PTHR34299:SF1">
    <property type="entry name" value="DIACYLGLYCEROL KINASE"/>
    <property type="match status" value="1"/>
</dbReference>
<dbReference type="GO" id="GO:0005524">
    <property type="term" value="F:ATP binding"/>
    <property type="evidence" value="ECO:0007669"/>
    <property type="project" value="UniProtKB-KW"/>
</dbReference>
<keyword evidence="5" id="KW-1133">Transmembrane helix</keyword>
<keyword evidence="5" id="KW-0812">Transmembrane</keyword>
<dbReference type="Gene3D" id="1.10.3830.10">
    <property type="entry name" value="Diacylglycerol kinase (DAGK) domain"/>
    <property type="match status" value="1"/>
</dbReference>
<reference evidence="7" key="1">
    <citation type="submission" date="2017-09" db="EMBL/GenBank/DDBJ databases">
        <title>Depth-based differentiation of microbial function through sediment-hosted aquifers and enrichment of novel symbionts in the deep terrestrial subsurface.</title>
        <authorList>
            <person name="Probst A.J."/>
            <person name="Ladd B."/>
            <person name="Jarett J.K."/>
            <person name="Geller-Mcgrath D.E."/>
            <person name="Sieber C.M.K."/>
            <person name="Emerson J.B."/>
            <person name="Anantharaman K."/>
            <person name="Thomas B.C."/>
            <person name="Malmstrom R."/>
            <person name="Stieglmeier M."/>
            <person name="Klingl A."/>
            <person name="Woyke T."/>
            <person name="Ryan C.M."/>
            <person name="Banfield J.F."/>
        </authorList>
    </citation>
    <scope>NUCLEOTIDE SEQUENCE [LARGE SCALE GENOMIC DNA]</scope>
</reference>
<evidence type="ECO:0000256" key="5">
    <source>
        <dbReference type="SAM" id="Phobius"/>
    </source>
</evidence>